<evidence type="ECO:0000313" key="4">
    <source>
        <dbReference type="Proteomes" id="UP000237983"/>
    </source>
</evidence>
<dbReference type="Gene3D" id="3.40.50.1980">
    <property type="entry name" value="Nitrogenase molybdenum iron protein domain"/>
    <property type="match status" value="2"/>
</dbReference>
<keyword evidence="4" id="KW-1185">Reference proteome</keyword>
<evidence type="ECO:0000259" key="2">
    <source>
        <dbReference type="PROSITE" id="PS50983"/>
    </source>
</evidence>
<dbReference type="PANTHER" id="PTHR30535:SF4">
    <property type="entry name" value="HEMIN-BINDING PERIPLASMIC PROTEIN HMUT"/>
    <property type="match status" value="1"/>
</dbReference>
<dbReference type="AlphaFoldDB" id="A0A2T0VBT4"/>
<organism evidence="3 4">
    <name type="scientific">Glaciihabitans tibetensis</name>
    <dbReference type="NCBI Taxonomy" id="1266600"/>
    <lineage>
        <taxon>Bacteria</taxon>
        <taxon>Bacillati</taxon>
        <taxon>Actinomycetota</taxon>
        <taxon>Actinomycetes</taxon>
        <taxon>Micrococcales</taxon>
        <taxon>Microbacteriaceae</taxon>
        <taxon>Glaciihabitans</taxon>
    </lineage>
</organism>
<feature type="domain" description="Fe/B12 periplasmic-binding" evidence="2">
    <location>
        <begin position="33"/>
        <end position="294"/>
    </location>
</feature>
<accession>A0A2T0VBT4</accession>
<dbReference type="Proteomes" id="UP000237983">
    <property type="component" value="Unassembled WGS sequence"/>
</dbReference>
<evidence type="ECO:0000256" key="1">
    <source>
        <dbReference type="ARBA" id="ARBA00008814"/>
    </source>
</evidence>
<dbReference type="PROSITE" id="PS50983">
    <property type="entry name" value="FE_B12_PBP"/>
    <property type="match status" value="1"/>
</dbReference>
<protein>
    <submittedName>
        <fullName evidence="3">Iron complex transport system substrate-binding protein</fullName>
    </submittedName>
</protein>
<proteinExistence type="inferred from homology"/>
<comment type="caution">
    <text evidence="3">The sequence shown here is derived from an EMBL/GenBank/DDBJ whole genome shotgun (WGS) entry which is preliminary data.</text>
</comment>
<comment type="similarity">
    <text evidence="1">Belongs to the bacterial solute-binding protein 8 family.</text>
</comment>
<dbReference type="SUPFAM" id="SSF53807">
    <property type="entry name" value="Helical backbone' metal receptor"/>
    <property type="match status" value="1"/>
</dbReference>
<dbReference type="Pfam" id="PF01497">
    <property type="entry name" value="Peripla_BP_2"/>
    <property type="match status" value="1"/>
</dbReference>
<dbReference type="EMBL" id="PVTL01000006">
    <property type="protein sequence ID" value="PRY67622.1"/>
    <property type="molecule type" value="Genomic_DNA"/>
</dbReference>
<reference evidence="3 4" key="1">
    <citation type="submission" date="2018-03" db="EMBL/GenBank/DDBJ databases">
        <title>Genomic Encyclopedia of Type Strains, Phase III (KMG-III): the genomes of soil and plant-associated and newly described type strains.</title>
        <authorList>
            <person name="Whitman W."/>
        </authorList>
    </citation>
    <scope>NUCLEOTIDE SEQUENCE [LARGE SCALE GENOMIC DNA]</scope>
    <source>
        <strain evidence="3 4">CGMCC 1.12484</strain>
    </source>
</reference>
<evidence type="ECO:0000313" key="3">
    <source>
        <dbReference type="EMBL" id="PRY67622.1"/>
    </source>
</evidence>
<dbReference type="InterPro" id="IPR002491">
    <property type="entry name" value="ABC_transptr_periplasmic_BD"/>
</dbReference>
<gene>
    <name evidence="3" type="ORF">B0I08_106229</name>
</gene>
<dbReference type="PANTHER" id="PTHR30535">
    <property type="entry name" value="VITAMIN B12-BINDING PROTEIN"/>
    <property type="match status" value="1"/>
</dbReference>
<name>A0A2T0VBT4_9MICO</name>
<dbReference type="InterPro" id="IPR050902">
    <property type="entry name" value="ABC_Transporter_SBP"/>
</dbReference>
<sequence>MAPIESEVIPSLPVTVTDETGTAVTITDASRIIALDLYGTLADTVVGLGLGDNLVGRGSTNTSPELADLPVVTQDGHQLNGEAVLALEPTIVLTDTSIGPREVQDQLRASGVAVVFFASTRTMDSVAEQIHAVADALGVAKAGEELAARSVQGIADAQDEIAAMTAGIDPLRIAFLYVRGNGSVFFILGEGSGADDLITSIGGNDVATAAGISGTKPANSEALLALNPELILVMSSGLESTGGLEGLLGRPGVSDTIAGQNRRVVDMNDGQVLSFGPSTGAVLHSLSAAVYAPSELRP</sequence>